<dbReference type="InterPro" id="IPR003594">
    <property type="entry name" value="HATPase_dom"/>
</dbReference>
<evidence type="ECO:0000256" key="2">
    <source>
        <dbReference type="ARBA" id="ARBA00012438"/>
    </source>
</evidence>
<dbReference type="GO" id="GO:0000155">
    <property type="term" value="F:phosphorelay sensor kinase activity"/>
    <property type="evidence" value="ECO:0007669"/>
    <property type="project" value="InterPro"/>
</dbReference>
<keyword evidence="5" id="KW-0175">Coiled coil</keyword>
<sequence length="396" mass="44858">MSDVEKEPRGRVLIVDDEKVILDLTGIILRNRGYQVYTALSAQEGLETIERERPELVLLDYMMPNMDGLTALREIKRLYSDTYVIMFTGKGSEEIAVELMKAGASDYILKPFNNQDLVERIESVLKLRGIELQNRALLSERERLLAEIADWNRELEARVQEKSEALSRAQAEVVQSEKLASLGYLSAGMAHEIRNPLNSIALFVQLIKSGLDEPEREEYVDKILKEVDRIDNILGKLLDAAKRPKFEISEVRVDRVLEHTLDAFTPQLRQKRIKVVRDFRSLPPAIKADPMEIEQIFTNLFLNSIHVMQEEGTLTVSLEEEQDFLTVRVADTGPGIPPENLPNIFDPFFTTNSRGTGLGLSVVLRIVKTYKGKIEVEKSDPAGTTFAVRLPLNAPR</sequence>
<dbReference type="SUPFAM" id="SSF47384">
    <property type="entry name" value="Homodimeric domain of signal transducing histidine kinase"/>
    <property type="match status" value="1"/>
</dbReference>
<dbReference type="SMART" id="SM00448">
    <property type="entry name" value="REC"/>
    <property type="match status" value="1"/>
</dbReference>
<dbReference type="PANTHER" id="PTHR43547:SF2">
    <property type="entry name" value="HYBRID SIGNAL TRANSDUCTION HISTIDINE KINASE C"/>
    <property type="match status" value="1"/>
</dbReference>
<dbReference type="Gene3D" id="1.10.287.130">
    <property type="match status" value="1"/>
</dbReference>
<feature type="coiled-coil region" evidence="5">
    <location>
        <begin position="127"/>
        <end position="179"/>
    </location>
</feature>
<dbReference type="Gene3D" id="3.40.50.2300">
    <property type="match status" value="1"/>
</dbReference>
<dbReference type="InterPro" id="IPR036097">
    <property type="entry name" value="HisK_dim/P_sf"/>
</dbReference>
<organism evidence="8 9">
    <name type="scientific">Geomonas terrae</name>
    <dbReference type="NCBI Taxonomy" id="2562681"/>
    <lineage>
        <taxon>Bacteria</taxon>
        <taxon>Pseudomonadati</taxon>
        <taxon>Thermodesulfobacteriota</taxon>
        <taxon>Desulfuromonadia</taxon>
        <taxon>Geobacterales</taxon>
        <taxon>Geobacteraceae</taxon>
        <taxon>Geomonas</taxon>
    </lineage>
</organism>
<gene>
    <name evidence="8" type="ORF">E4633_16255</name>
</gene>
<protein>
    <recommendedName>
        <fullName evidence="2">histidine kinase</fullName>
        <ecNumber evidence="2">2.7.13.3</ecNumber>
    </recommendedName>
</protein>
<evidence type="ECO:0000256" key="4">
    <source>
        <dbReference type="PROSITE-ProRule" id="PRU00169"/>
    </source>
</evidence>
<comment type="caution">
    <text evidence="8">The sequence shown here is derived from an EMBL/GenBank/DDBJ whole genome shotgun (WGS) entry which is preliminary data.</text>
</comment>
<keyword evidence="8" id="KW-0808">Transferase</keyword>
<dbReference type="InterPro" id="IPR005467">
    <property type="entry name" value="His_kinase_dom"/>
</dbReference>
<name>A0A4S1CB44_9BACT</name>
<feature type="domain" description="Histidine kinase" evidence="6">
    <location>
        <begin position="188"/>
        <end position="394"/>
    </location>
</feature>
<evidence type="ECO:0000256" key="1">
    <source>
        <dbReference type="ARBA" id="ARBA00000085"/>
    </source>
</evidence>
<dbReference type="SUPFAM" id="SSF55874">
    <property type="entry name" value="ATPase domain of HSP90 chaperone/DNA topoisomerase II/histidine kinase"/>
    <property type="match status" value="1"/>
</dbReference>
<dbReference type="Gene3D" id="3.30.565.10">
    <property type="entry name" value="Histidine kinase-like ATPase, C-terminal domain"/>
    <property type="match status" value="1"/>
</dbReference>
<evidence type="ECO:0000256" key="5">
    <source>
        <dbReference type="SAM" id="Coils"/>
    </source>
</evidence>
<dbReference type="PROSITE" id="PS50110">
    <property type="entry name" value="RESPONSE_REGULATORY"/>
    <property type="match status" value="1"/>
</dbReference>
<evidence type="ECO:0000313" key="8">
    <source>
        <dbReference type="EMBL" id="TGU70554.1"/>
    </source>
</evidence>
<evidence type="ECO:0000256" key="3">
    <source>
        <dbReference type="ARBA" id="ARBA00022553"/>
    </source>
</evidence>
<dbReference type="AlphaFoldDB" id="A0A4S1CB44"/>
<dbReference type="InterPro" id="IPR011006">
    <property type="entry name" value="CheY-like_superfamily"/>
</dbReference>
<dbReference type="Pfam" id="PF00072">
    <property type="entry name" value="Response_reg"/>
    <property type="match status" value="1"/>
</dbReference>
<dbReference type="Pfam" id="PF02518">
    <property type="entry name" value="HATPase_c"/>
    <property type="match status" value="1"/>
</dbReference>
<dbReference type="InterPro" id="IPR001789">
    <property type="entry name" value="Sig_transdc_resp-reg_receiver"/>
</dbReference>
<dbReference type="InterPro" id="IPR004358">
    <property type="entry name" value="Sig_transdc_His_kin-like_C"/>
</dbReference>
<accession>A0A4S1CB44</accession>
<dbReference type="EMBL" id="SRSC01000004">
    <property type="protein sequence ID" value="TGU70554.1"/>
    <property type="molecule type" value="Genomic_DNA"/>
</dbReference>
<dbReference type="InterPro" id="IPR036890">
    <property type="entry name" value="HATPase_C_sf"/>
</dbReference>
<dbReference type="Pfam" id="PF00512">
    <property type="entry name" value="HisKA"/>
    <property type="match status" value="1"/>
</dbReference>
<keyword evidence="9" id="KW-1185">Reference proteome</keyword>
<dbReference type="CDD" id="cd00156">
    <property type="entry name" value="REC"/>
    <property type="match status" value="1"/>
</dbReference>
<reference evidence="8 9" key="1">
    <citation type="submission" date="2019-04" db="EMBL/GenBank/DDBJ databases">
        <title>Geobacter oryzae sp. nov., ferric-reducing bacteria isolated from paddy soil.</title>
        <authorList>
            <person name="Xu Z."/>
            <person name="Masuda Y."/>
            <person name="Itoh H."/>
            <person name="Senoo K."/>
        </authorList>
    </citation>
    <scope>NUCLEOTIDE SEQUENCE [LARGE SCALE GENOMIC DNA]</scope>
    <source>
        <strain evidence="8 9">Red111</strain>
    </source>
</reference>
<dbReference type="CDD" id="cd00082">
    <property type="entry name" value="HisKA"/>
    <property type="match status" value="1"/>
</dbReference>
<dbReference type="PROSITE" id="PS50109">
    <property type="entry name" value="HIS_KIN"/>
    <property type="match status" value="1"/>
</dbReference>
<dbReference type="EC" id="2.7.13.3" evidence="2"/>
<dbReference type="SMART" id="SM00387">
    <property type="entry name" value="HATPase_c"/>
    <property type="match status" value="1"/>
</dbReference>
<dbReference type="PANTHER" id="PTHR43547">
    <property type="entry name" value="TWO-COMPONENT HISTIDINE KINASE"/>
    <property type="match status" value="1"/>
</dbReference>
<comment type="catalytic activity">
    <reaction evidence="1">
        <text>ATP + protein L-histidine = ADP + protein N-phospho-L-histidine.</text>
        <dbReference type="EC" id="2.7.13.3"/>
    </reaction>
</comment>
<dbReference type="PRINTS" id="PR00344">
    <property type="entry name" value="BCTRLSENSOR"/>
</dbReference>
<keyword evidence="3 4" id="KW-0597">Phosphoprotein</keyword>
<keyword evidence="8" id="KW-0418">Kinase</keyword>
<feature type="domain" description="Response regulatory" evidence="7">
    <location>
        <begin position="11"/>
        <end position="125"/>
    </location>
</feature>
<dbReference type="SUPFAM" id="SSF52172">
    <property type="entry name" value="CheY-like"/>
    <property type="match status" value="1"/>
</dbReference>
<feature type="modified residue" description="4-aspartylphosphate" evidence="4">
    <location>
        <position position="60"/>
    </location>
</feature>
<evidence type="ECO:0000313" key="9">
    <source>
        <dbReference type="Proteomes" id="UP000306416"/>
    </source>
</evidence>
<dbReference type="Proteomes" id="UP000306416">
    <property type="component" value="Unassembled WGS sequence"/>
</dbReference>
<evidence type="ECO:0000259" key="7">
    <source>
        <dbReference type="PROSITE" id="PS50110"/>
    </source>
</evidence>
<proteinExistence type="predicted"/>
<evidence type="ECO:0000259" key="6">
    <source>
        <dbReference type="PROSITE" id="PS50109"/>
    </source>
</evidence>
<dbReference type="SMART" id="SM00388">
    <property type="entry name" value="HisKA"/>
    <property type="match status" value="1"/>
</dbReference>
<dbReference type="RefSeq" id="WP_135871694.1">
    <property type="nucleotide sequence ID" value="NZ_SRSC01000004.1"/>
</dbReference>
<dbReference type="InterPro" id="IPR003661">
    <property type="entry name" value="HisK_dim/P_dom"/>
</dbReference>